<comment type="similarity">
    <text evidence="1 7">Belongs to the cytochrome P450 family.</text>
</comment>
<proteinExistence type="inferred from homology"/>
<evidence type="ECO:0000256" key="4">
    <source>
        <dbReference type="ARBA" id="ARBA00023002"/>
    </source>
</evidence>
<sequence>MTTPDVTAPRLPWDAADPYPFYESRRRDGDVVWDETAQAWLVLGYHAAREVLAGPDWISDPRTNRANAEALKFLNPQFVDASMLFTDGLPHVRLRGAVRDVFTRSFISGLTEGVESICADAVAAVVTGDDFDVMSQIALPLPIAVIGAWLGLDADQCAALREHSPTIIRILGGFADDDELEAGLAASAALIADFLPAAADRRTNPGDDLLSFIASDPDLTLDEVVVTAILIAVAGHETTANLLGASLIRLLTPDPDGTRLADRIDPDDPAVITELLRLDSPVQATGRTATAHQTLNGVEICCGDAVLVCIAAANRDTHVYDRPDQFQRGRTGPAPIAFGHGAHYCLGAHLARLESTAALRHILQRRPVLAGSVAWRDTPAIRGPLTVPAQFTT</sequence>
<dbReference type="Pfam" id="PF00067">
    <property type="entry name" value="p450"/>
    <property type="match status" value="1"/>
</dbReference>
<evidence type="ECO:0000256" key="3">
    <source>
        <dbReference type="ARBA" id="ARBA00022723"/>
    </source>
</evidence>
<evidence type="ECO:0000256" key="5">
    <source>
        <dbReference type="ARBA" id="ARBA00023004"/>
    </source>
</evidence>
<dbReference type="GO" id="GO:0016705">
    <property type="term" value="F:oxidoreductase activity, acting on paired donors, with incorporation or reduction of molecular oxygen"/>
    <property type="evidence" value="ECO:0007669"/>
    <property type="project" value="InterPro"/>
</dbReference>
<keyword evidence="4 7" id="KW-0560">Oxidoreductase</keyword>
<evidence type="ECO:0000256" key="6">
    <source>
        <dbReference type="ARBA" id="ARBA00023033"/>
    </source>
</evidence>
<keyword evidence="2 7" id="KW-0349">Heme</keyword>
<dbReference type="EMBL" id="QJJU01000014">
    <property type="protein sequence ID" value="PXX06295.1"/>
    <property type="molecule type" value="Genomic_DNA"/>
</dbReference>
<name>A0A318HCJ6_9MYCO</name>
<organism evidence="8 9">
    <name type="scientific">Mycolicibacterium moriokaense</name>
    <dbReference type="NCBI Taxonomy" id="39691"/>
    <lineage>
        <taxon>Bacteria</taxon>
        <taxon>Bacillati</taxon>
        <taxon>Actinomycetota</taxon>
        <taxon>Actinomycetes</taxon>
        <taxon>Mycobacteriales</taxon>
        <taxon>Mycobacteriaceae</taxon>
        <taxon>Mycolicibacterium</taxon>
    </lineage>
</organism>
<dbReference type="RefSeq" id="WP_110317908.1">
    <property type="nucleotide sequence ID" value="NZ_QJJU01000014.1"/>
</dbReference>
<comment type="caution">
    <text evidence="8">The sequence shown here is derived from an EMBL/GenBank/DDBJ whole genome shotgun (WGS) entry which is preliminary data.</text>
</comment>
<dbReference type="PRINTS" id="PR00359">
    <property type="entry name" value="BP450"/>
</dbReference>
<dbReference type="GO" id="GO:0005506">
    <property type="term" value="F:iron ion binding"/>
    <property type="evidence" value="ECO:0007669"/>
    <property type="project" value="InterPro"/>
</dbReference>
<gene>
    <name evidence="8" type="ORF">C8E89_11468</name>
</gene>
<keyword evidence="6 7" id="KW-0503">Monooxygenase</keyword>
<accession>A0A318HCJ6</accession>
<dbReference type="OrthoDB" id="4371969at2"/>
<dbReference type="Gene3D" id="1.10.630.10">
    <property type="entry name" value="Cytochrome P450"/>
    <property type="match status" value="1"/>
</dbReference>
<dbReference type="PROSITE" id="PS00086">
    <property type="entry name" value="CYTOCHROME_P450"/>
    <property type="match status" value="1"/>
</dbReference>
<evidence type="ECO:0000313" key="9">
    <source>
        <dbReference type="Proteomes" id="UP000247781"/>
    </source>
</evidence>
<dbReference type="AlphaFoldDB" id="A0A318HCJ6"/>
<reference evidence="9" key="1">
    <citation type="submission" date="2018-05" db="EMBL/GenBank/DDBJ databases">
        <authorList>
            <person name="Deangelis K."/>
            <person name="Huntemann M."/>
            <person name="Clum A."/>
            <person name="Pillay M."/>
            <person name="Palaniappan K."/>
            <person name="Varghese N."/>
            <person name="Mikhailova N."/>
            <person name="Stamatis D."/>
            <person name="Reddy T."/>
            <person name="Daum C."/>
            <person name="Shapiro N."/>
            <person name="Ivanova N."/>
            <person name="Kyrpides N."/>
            <person name="Woyke T."/>
        </authorList>
    </citation>
    <scope>NUCLEOTIDE SEQUENCE [LARGE SCALE GENOMIC DNA]</scope>
    <source>
        <strain evidence="9">GAS496</strain>
    </source>
</reference>
<keyword evidence="3 7" id="KW-0479">Metal-binding</keyword>
<dbReference type="InterPro" id="IPR002397">
    <property type="entry name" value="Cyt_P450_B"/>
</dbReference>
<protein>
    <submittedName>
        <fullName evidence="8">Cytochrome P450</fullName>
    </submittedName>
</protein>
<dbReference type="InterPro" id="IPR001128">
    <property type="entry name" value="Cyt_P450"/>
</dbReference>
<dbReference type="GO" id="GO:0004497">
    <property type="term" value="F:monooxygenase activity"/>
    <property type="evidence" value="ECO:0007669"/>
    <property type="project" value="UniProtKB-KW"/>
</dbReference>
<evidence type="ECO:0000256" key="7">
    <source>
        <dbReference type="RuleBase" id="RU000461"/>
    </source>
</evidence>
<keyword evidence="9" id="KW-1185">Reference proteome</keyword>
<keyword evidence="5 7" id="KW-0408">Iron</keyword>
<evidence type="ECO:0000313" key="8">
    <source>
        <dbReference type="EMBL" id="PXX06295.1"/>
    </source>
</evidence>
<reference evidence="8 9" key="2">
    <citation type="submission" date="2018-06" db="EMBL/GenBank/DDBJ databases">
        <title>Sequencing of bacterial isolates from soil warming experiment in Harvard Forest, Massachusetts, USA.</title>
        <authorList>
            <person name="Deangelis K.PhD."/>
        </authorList>
    </citation>
    <scope>NUCLEOTIDE SEQUENCE [LARGE SCALE GENOMIC DNA]</scope>
    <source>
        <strain evidence="8 9">GAS496</strain>
    </source>
</reference>
<dbReference type="InterPro" id="IPR036396">
    <property type="entry name" value="Cyt_P450_sf"/>
</dbReference>
<dbReference type="GO" id="GO:0020037">
    <property type="term" value="F:heme binding"/>
    <property type="evidence" value="ECO:0007669"/>
    <property type="project" value="InterPro"/>
</dbReference>
<dbReference type="PANTHER" id="PTHR46696:SF1">
    <property type="entry name" value="CYTOCHROME P450 YJIB-RELATED"/>
    <property type="match status" value="1"/>
</dbReference>
<dbReference type="Proteomes" id="UP000247781">
    <property type="component" value="Unassembled WGS sequence"/>
</dbReference>
<dbReference type="PANTHER" id="PTHR46696">
    <property type="entry name" value="P450, PUTATIVE (EUROFUNG)-RELATED"/>
    <property type="match status" value="1"/>
</dbReference>
<dbReference type="InterPro" id="IPR017972">
    <property type="entry name" value="Cyt_P450_CS"/>
</dbReference>
<dbReference type="PRINTS" id="PR00385">
    <property type="entry name" value="P450"/>
</dbReference>
<evidence type="ECO:0000256" key="1">
    <source>
        <dbReference type="ARBA" id="ARBA00010617"/>
    </source>
</evidence>
<dbReference type="SUPFAM" id="SSF48264">
    <property type="entry name" value="Cytochrome P450"/>
    <property type="match status" value="1"/>
</dbReference>
<evidence type="ECO:0000256" key="2">
    <source>
        <dbReference type="ARBA" id="ARBA00022617"/>
    </source>
</evidence>